<feature type="chain" id="PRO_5030893185" evidence="6">
    <location>
        <begin position="26"/>
        <end position="225"/>
    </location>
</feature>
<keyword evidence="5" id="KW-0676">Redox-active center</keyword>
<keyword evidence="8" id="KW-0413">Isomerase</keyword>
<dbReference type="AlphaFoldDB" id="A0A7W5FX30"/>
<dbReference type="InterPro" id="IPR036249">
    <property type="entry name" value="Thioredoxin-like_sf"/>
</dbReference>
<proteinExistence type="inferred from homology"/>
<gene>
    <name evidence="8" type="ORF">FHS03_005523</name>
</gene>
<evidence type="ECO:0000256" key="4">
    <source>
        <dbReference type="ARBA" id="ARBA00023157"/>
    </source>
</evidence>
<evidence type="ECO:0000256" key="2">
    <source>
        <dbReference type="ARBA" id="ARBA00022729"/>
    </source>
</evidence>
<dbReference type="PROSITE" id="PS00195">
    <property type="entry name" value="GLUTAREDOXIN_1"/>
    <property type="match status" value="1"/>
</dbReference>
<dbReference type="Proteomes" id="UP000541535">
    <property type="component" value="Unassembled WGS sequence"/>
</dbReference>
<organism evidence="8 9">
    <name type="scientific">Pseudoduganella violacea</name>
    <dbReference type="NCBI Taxonomy" id="1715466"/>
    <lineage>
        <taxon>Bacteria</taxon>
        <taxon>Pseudomonadati</taxon>
        <taxon>Pseudomonadota</taxon>
        <taxon>Betaproteobacteria</taxon>
        <taxon>Burkholderiales</taxon>
        <taxon>Oxalobacteraceae</taxon>
        <taxon>Telluria group</taxon>
        <taxon>Pseudoduganella</taxon>
    </lineage>
</organism>
<keyword evidence="4" id="KW-1015">Disulfide bond</keyword>
<accession>A0A7W5FX30</accession>
<evidence type="ECO:0000313" key="8">
    <source>
        <dbReference type="EMBL" id="MBB3122422.1"/>
    </source>
</evidence>
<protein>
    <submittedName>
        <fullName evidence="8">Protein-disulfide isomerase</fullName>
    </submittedName>
</protein>
<dbReference type="GO" id="GO:0016853">
    <property type="term" value="F:isomerase activity"/>
    <property type="evidence" value="ECO:0007669"/>
    <property type="project" value="UniProtKB-KW"/>
</dbReference>
<dbReference type="PROSITE" id="PS51352">
    <property type="entry name" value="THIOREDOXIN_2"/>
    <property type="match status" value="1"/>
</dbReference>
<dbReference type="Pfam" id="PF13462">
    <property type="entry name" value="Thioredoxin_4"/>
    <property type="match status" value="1"/>
</dbReference>
<feature type="domain" description="Thioredoxin" evidence="7">
    <location>
        <begin position="14"/>
        <end position="191"/>
    </location>
</feature>
<evidence type="ECO:0000256" key="3">
    <source>
        <dbReference type="ARBA" id="ARBA00023002"/>
    </source>
</evidence>
<keyword evidence="3" id="KW-0560">Oxidoreductase</keyword>
<dbReference type="PANTHER" id="PTHR13887">
    <property type="entry name" value="GLUTATHIONE S-TRANSFERASE KAPPA"/>
    <property type="match status" value="1"/>
</dbReference>
<keyword evidence="9" id="KW-1185">Reference proteome</keyword>
<keyword evidence="2 6" id="KW-0732">Signal</keyword>
<dbReference type="InterPro" id="IPR011767">
    <property type="entry name" value="GLR_AS"/>
</dbReference>
<feature type="signal peptide" evidence="6">
    <location>
        <begin position="1"/>
        <end position="25"/>
    </location>
</feature>
<dbReference type="Gene3D" id="3.40.30.10">
    <property type="entry name" value="Glutaredoxin"/>
    <property type="match status" value="1"/>
</dbReference>
<dbReference type="InterPro" id="IPR012336">
    <property type="entry name" value="Thioredoxin-like_fold"/>
</dbReference>
<reference evidence="8 9" key="1">
    <citation type="submission" date="2020-08" db="EMBL/GenBank/DDBJ databases">
        <title>Genomic Encyclopedia of Type Strains, Phase III (KMG-III): the genomes of soil and plant-associated and newly described type strains.</title>
        <authorList>
            <person name="Whitman W."/>
        </authorList>
    </citation>
    <scope>NUCLEOTIDE SEQUENCE [LARGE SCALE GENOMIC DNA]</scope>
    <source>
        <strain evidence="8 9">CECT 8897</strain>
    </source>
</reference>
<dbReference type="PANTHER" id="PTHR13887:SF14">
    <property type="entry name" value="DISULFIDE BOND FORMATION PROTEIN D"/>
    <property type="match status" value="1"/>
</dbReference>
<comment type="caution">
    <text evidence="8">The sequence shown here is derived from an EMBL/GenBank/DDBJ whole genome shotgun (WGS) entry which is preliminary data.</text>
</comment>
<dbReference type="RefSeq" id="WP_183444079.1">
    <property type="nucleotide sequence ID" value="NZ_JACHXD010000031.1"/>
</dbReference>
<evidence type="ECO:0000256" key="5">
    <source>
        <dbReference type="ARBA" id="ARBA00023284"/>
    </source>
</evidence>
<dbReference type="InterPro" id="IPR013766">
    <property type="entry name" value="Thioredoxin_domain"/>
</dbReference>
<sequence>MMAHPLQRWLGAVLLVLACLGAARAEQPSNLRGDPDAPVTILVFSAFACPYCAETRNTLEQVLAAYPGKVNLLFKHYPLGADSAAWLPHEAAAAAGEQGKFWEMHDALFGRQGQLGERGQIDSLARELGLDAARFDAALASRAGTARIRGDVAEANALKVQATPTFYIGGYKFEGAQSVSVLKTVIDHLLVPGPASRAQSLQDKLRDTQQRLTPAIERMQQARQH</sequence>
<name>A0A7W5FX30_9BURK</name>
<evidence type="ECO:0000313" key="9">
    <source>
        <dbReference type="Proteomes" id="UP000541535"/>
    </source>
</evidence>
<evidence type="ECO:0000256" key="1">
    <source>
        <dbReference type="ARBA" id="ARBA00005791"/>
    </source>
</evidence>
<dbReference type="GO" id="GO:0016491">
    <property type="term" value="F:oxidoreductase activity"/>
    <property type="evidence" value="ECO:0007669"/>
    <property type="project" value="UniProtKB-KW"/>
</dbReference>
<evidence type="ECO:0000256" key="6">
    <source>
        <dbReference type="SAM" id="SignalP"/>
    </source>
</evidence>
<comment type="similarity">
    <text evidence="1">Belongs to the thioredoxin family. DsbA subfamily.</text>
</comment>
<dbReference type="SUPFAM" id="SSF52833">
    <property type="entry name" value="Thioredoxin-like"/>
    <property type="match status" value="1"/>
</dbReference>
<dbReference type="EMBL" id="JACHXD010000031">
    <property type="protein sequence ID" value="MBB3122422.1"/>
    <property type="molecule type" value="Genomic_DNA"/>
</dbReference>
<evidence type="ECO:0000259" key="7">
    <source>
        <dbReference type="PROSITE" id="PS51352"/>
    </source>
</evidence>